<gene>
    <name evidence="1" type="ORF">IAD04_03095</name>
</gene>
<dbReference type="AlphaFoldDB" id="A0A9D1G9K4"/>
<reference evidence="1" key="1">
    <citation type="submission" date="2020-10" db="EMBL/GenBank/DDBJ databases">
        <authorList>
            <person name="Gilroy R."/>
        </authorList>
    </citation>
    <scope>NUCLEOTIDE SEQUENCE</scope>
    <source>
        <strain evidence="1">14508</strain>
    </source>
</reference>
<proteinExistence type="predicted"/>
<dbReference type="Pfam" id="PF10923">
    <property type="entry name" value="BrxC_BrxD"/>
    <property type="match status" value="1"/>
</dbReference>
<protein>
    <submittedName>
        <fullName evidence="1">ATP-binding protein</fullName>
    </submittedName>
</protein>
<evidence type="ECO:0000313" key="1">
    <source>
        <dbReference type="EMBL" id="HIT17353.1"/>
    </source>
</evidence>
<dbReference type="InterPro" id="IPR021228">
    <property type="entry name" value="BrxD"/>
</dbReference>
<evidence type="ECO:0000313" key="2">
    <source>
        <dbReference type="Proteomes" id="UP000886893"/>
    </source>
</evidence>
<reference evidence="1" key="2">
    <citation type="journal article" date="2021" name="PeerJ">
        <title>Extensive microbial diversity within the chicken gut microbiome revealed by metagenomics and culture.</title>
        <authorList>
            <person name="Gilroy R."/>
            <person name="Ravi A."/>
            <person name="Getino M."/>
            <person name="Pursley I."/>
            <person name="Horton D.L."/>
            <person name="Alikhan N.F."/>
            <person name="Baker D."/>
            <person name="Gharbi K."/>
            <person name="Hall N."/>
            <person name="Watson M."/>
            <person name="Adriaenssens E.M."/>
            <person name="Foster-Nyarko E."/>
            <person name="Jarju S."/>
            <person name="Secka A."/>
            <person name="Antonio M."/>
            <person name="Oren A."/>
            <person name="Chaudhuri R.R."/>
            <person name="La Ragione R."/>
            <person name="Hildebrand F."/>
            <person name="Pallen M.J."/>
        </authorList>
    </citation>
    <scope>NUCLEOTIDE SEQUENCE</scope>
    <source>
        <strain evidence="1">14508</strain>
    </source>
</reference>
<accession>A0A9D1G9K4</accession>
<dbReference type="Proteomes" id="UP000886893">
    <property type="component" value="Unassembled WGS sequence"/>
</dbReference>
<organism evidence="1 2">
    <name type="scientific">Candidatus Caccosoma faecigallinarum</name>
    <dbReference type="NCBI Taxonomy" id="2840720"/>
    <lineage>
        <taxon>Bacteria</taxon>
        <taxon>Bacillati</taxon>
        <taxon>Bacillota</taxon>
        <taxon>Bacillota incertae sedis</taxon>
        <taxon>Candidatus Caccosoma</taxon>
    </lineage>
</organism>
<keyword evidence="1" id="KW-0067">ATP-binding</keyword>
<name>A0A9D1G9K4_9FIRM</name>
<dbReference type="Gene3D" id="3.40.50.300">
    <property type="entry name" value="P-loop containing nucleotide triphosphate hydrolases"/>
    <property type="match status" value="1"/>
</dbReference>
<keyword evidence="1" id="KW-0547">Nucleotide-binding</keyword>
<sequence>MKIPKRIASVLINSLKGGVVPRIGLPYITVGREVEIQALLHDVSIIAEGGASFRFIMGKYGSGKSFLLQTIRNYVMDKNFVVVDADLSPERRLQGTKGQGLATYKELIKNMSTKTKPEGGALSLILDRWINSIQSQIKLETNFDESNPQFFVLVEKKINEVIYSLNELVHGFDFAKLLVCYYRAYVQDDATLKGKVLQWFRGEYHTKAEAKADLGVNMIINDEDWYEYIKLFAFFLKKAGYQGLLILIDELVNIYKIPNSITRQYNYEKILTMYNDTLQGKAKYLGIIMCGTPQCIEDTRRGLFSYEALRSRISYGKLNQEEYKDMLAPIIQLNPLTYEEMLILIEKVADIHATLFDYTLKLTQEDFISFIQIEYGRVGASTHLTPREVIRDFIELLNILYQNPSLTMKKVFDSKQFEFSSYGDDDEENLFTELEI</sequence>
<dbReference type="EMBL" id="DVKI01000098">
    <property type="protein sequence ID" value="HIT17353.1"/>
    <property type="molecule type" value="Genomic_DNA"/>
</dbReference>
<dbReference type="SUPFAM" id="SSF52540">
    <property type="entry name" value="P-loop containing nucleoside triphosphate hydrolases"/>
    <property type="match status" value="1"/>
</dbReference>
<dbReference type="GO" id="GO:0005524">
    <property type="term" value="F:ATP binding"/>
    <property type="evidence" value="ECO:0007669"/>
    <property type="project" value="UniProtKB-KW"/>
</dbReference>
<comment type="caution">
    <text evidence="1">The sequence shown here is derived from an EMBL/GenBank/DDBJ whole genome shotgun (WGS) entry which is preliminary data.</text>
</comment>
<dbReference type="InterPro" id="IPR027417">
    <property type="entry name" value="P-loop_NTPase"/>
</dbReference>